<accession>A0A839INU0</accession>
<protein>
    <submittedName>
        <fullName evidence="3">HupE/UreJ family protein</fullName>
    </submittedName>
</protein>
<dbReference type="EMBL" id="JACJFM010000006">
    <property type="protein sequence ID" value="MBB1486354.1"/>
    <property type="molecule type" value="Genomic_DNA"/>
</dbReference>
<feature type="transmembrane region" description="Helical" evidence="1">
    <location>
        <begin position="153"/>
        <end position="172"/>
    </location>
</feature>
<dbReference type="AlphaFoldDB" id="A0A839INU0"/>
<evidence type="ECO:0000256" key="1">
    <source>
        <dbReference type="SAM" id="Phobius"/>
    </source>
</evidence>
<keyword evidence="4" id="KW-1185">Reference proteome</keyword>
<comment type="caution">
    <text evidence="3">The sequence shown here is derived from an EMBL/GenBank/DDBJ whole genome shotgun (WGS) entry which is preliminary data.</text>
</comment>
<reference evidence="3 4" key="1">
    <citation type="submission" date="2020-08" db="EMBL/GenBank/DDBJ databases">
        <title>Oceanospirillum sp. nov. isolated from marine sediment.</title>
        <authorList>
            <person name="Ji X."/>
        </authorList>
    </citation>
    <scope>NUCLEOTIDE SEQUENCE [LARGE SCALE GENOMIC DNA]</scope>
    <source>
        <strain evidence="3 4">D5</strain>
    </source>
</reference>
<keyword evidence="1" id="KW-0472">Membrane</keyword>
<name>A0A839INU0_9GAMM</name>
<evidence type="ECO:0000256" key="2">
    <source>
        <dbReference type="SAM" id="SignalP"/>
    </source>
</evidence>
<evidence type="ECO:0000313" key="3">
    <source>
        <dbReference type="EMBL" id="MBB1486354.1"/>
    </source>
</evidence>
<proteinExistence type="predicted"/>
<dbReference type="PIRSF" id="PIRSF016919">
    <property type="entry name" value="HupE_UreJ"/>
    <property type="match status" value="1"/>
</dbReference>
<feature type="chain" id="PRO_5032992127" evidence="2">
    <location>
        <begin position="24"/>
        <end position="203"/>
    </location>
</feature>
<dbReference type="InterPro" id="IPR007038">
    <property type="entry name" value="HupE_UreJ"/>
</dbReference>
<feature type="transmembrane region" description="Helical" evidence="1">
    <location>
        <begin position="74"/>
        <end position="94"/>
    </location>
</feature>
<organism evidence="3 4">
    <name type="scientific">Oceanospirillum sediminis</name>
    <dbReference type="NCBI Taxonomy" id="2760088"/>
    <lineage>
        <taxon>Bacteria</taxon>
        <taxon>Pseudomonadati</taxon>
        <taxon>Pseudomonadota</taxon>
        <taxon>Gammaproteobacteria</taxon>
        <taxon>Oceanospirillales</taxon>
        <taxon>Oceanospirillaceae</taxon>
        <taxon>Oceanospirillum</taxon>
    </lineage>
</organism>
<dbReference type="Pfam" id="PF04955">
    <property type="entry name" value="HupE_UreJ"/>
    <property type="match status" value="1"/>
</dbReference>
<dbReference type="Proteomes" id="UP000565262">
    <property type="component" value="Unassembled WGS sequence"/>
</dbReference>
<keyword evidence="1" id="KW-0812">Transmembrane</keyword>
<evidence type="ECO:0000313" key="4">
    <source>
        <dbReference type="Proteomes" id="UP000565262"/>
    </source>
</evidence>
<dbReference type="RefSeq" id="WP_182808124.1">
    <property type="nucleotide sequence ID" value="NZ_JACJFM010000006.1"/>
</dbReference>
<sequence length="203" mass="21342">MLTALTRASLSGLALLISDYSLAHETYGPGEVFTELSFLSGFSHPFSGLDHLLVMLATGLWATHLSDRNQDASYWKIPAAFIVMMLIGGVLAASGIRFPWAESTVQISMIVTGLLLASATRCSTETGAMIAGVFALFHGIAHGSEMPPETHGMAYASGLALSVALLQLTGITLGRFDSMAWNKLNSRLAGGAIIITGLSIALV</sequence>
<keyword evidence="1" id="KW-1133">Transmembrane helix</keyword>
<feature type="signal peptide" evidence="2">
    <location>
        <begin position="1"/>
        <end position="23"/>
    </location>
</feature>
<gene>
    <name evidence="3" type="ORF">H4O21_07010</name>
</gene>
<keyword evidence="2" id="KW-0732">Signal</keyword>